<keyword evidence="8" id="KW-0418">Kinase</keyword>
<dbReference type="GO" id="GO:0002229">
    <property type="term" value="P:defense response to oomycetes"/>
    <property type="evidence" value="ECO:0007669"/>
    <property type="project" value="UniProtKB-ARBA"/>
</dbReference>
<proteinExistence type="predicted"/>
<dbReference type="PANTHER" id="PTHR47973">
    <property type="entry name" value="CYSTEINE-RICH RECEPTOR-LIKE PROTEIN KINASE 3"/>
    <property type="match status" value="1"/>
</dbReference>
<keyword evidence="5 15" id="KW-0812">Transmembrane</keyword>
<dbReference type="Pfam" id="PF07714">
    <property type="entry name" value="PK_Tyr_Ser-Thr"/>
    <property type="match status" value="1"/>
</dbReference>
<dbReference type="GO" id="GO:0005524">
    <property type="term" value="F:ATP binding"/>
    <property type="evidence" value="ECO:0007669"/>
    <property type="project" value="UniProtKB-KW"/>
</dbReference>
<evidence type="ECO:0000256" key="3">
    <source>
        <dbReference type="ARBA" id="ARBA00022527"/>
    </source>
</evidence>
<evidence type="ECO:0000256" key="11">
    <source>
        <dbReference type="ARBA" id="ARBA00023136"/>
    </source>
</evidence>
<organism evidence="19 20">
    <name type="scientific">Ceratopteris richardii</name>
    <name type="common">Triangle waterfern</name>
    <dbReference type="NCBI Taxonomy" id="49495"/>
    <lineage>
        <taxon>Eukaryota</taxon>
        <taxon>Viridiplantae</taxon>
        <taxon>Streptophyta</taxon>
        <taxon>Embryophyta</taxon>
        <taxon>Tracheophyta</taxon>
        <taxon>Polypodiopsida</taxon>
        <taxon>Polypodiidae</taxon>
        <taxon>Polypodiales</taxon>
        <taxon>Pteridineae</taxon>
        <taxon>Pteridaceae</taxon>
        <taxon>Parkerioideae</taxon>
        <taxon>Ceratopteris</taxon>
    </lineage>
</organism>
<keyword evidence="7" id="KW-0547">Nucleotide-binding</keyword>
<evidence type="ECO:0000313" key="19">
    <source>
        <dbReference type="EMBL" id="KAH7424142.1"/>
    </source>
</evidence>
<feature type="region of interest" description="Disordered" evidence="14">
    <location>
        <begin position="156"/>
        <end position="195"/>
    </location>
</feature>
<feature type="compositionally biased region" description="Polar residues" evidence="14">
    <location>
        <begin position="161"/>
        <end position="172"/>
    </location>
</feature>
<evidence type="ECO:0000256" key="12">
    <source>
        <dbReference type="ARBA" id="ARBA00023170"/>
    </source>
</evidence>
<dbReference type="Pfam" id="PF01657">
    <property type="entry name" value="Stress-antifung"/>
    <property type="match status" value="1"/>
</dbReference>
<keyword evidence="9" id="KW-0067">ATP-binding</keyword>
<dbReference type="Gene3D" id="1.10.510.10">
    <property type="entry name" value="Transferase(Phosphotransferase) domain 1"/>
    <property type="match status" value="1"/>
</dbReference>
<gene>
    <name evidence="19" type="ORF">KP509_12G091900</name>
</gene>
<comment type="subcellular location">
    <subcellularLocation>
        <location evidence="1">Cell membrane</location>
        <topology evidence="1">Single-pass type I membrane protein</topology>
    </subcellularLocation>
</comment>
<dbReference type="EMBL" id="CM035417">
    <property type="protein sequence ID" value="KAH7424142.1"/>
    <property type="molecule type" value="Genomic_DNA"/>
</dbReference>
<feature type="domain" description="Gnk2-homologous" evidence="18">
    <location>
        <begin position="33"/>
        <end position="138"/>
    </location>
</feature>
<evidence type="ECO:0000256" key="1">
    <source>
        <dbReference type="ARBA" id="ARBA00004251"/>
    </source>
</evidence>
<name>A0A8T2TN42_CERRI</name>
<keyword evidence="13" id="KW-0325">Glycoprotein</keyword>
<dbReference type="GO" id="GO:0004674">
    <property type="term" value="F:protein serine/threonine kinase activity"/>
    <property type="evidence" value="ECO:0007669"/>
    <property type="project" value="UniProtKB-KW"/>
</dbReference>
<protein>
    <submittedName>
        <fullName evidence="19">Uncharacterized protein</fullName>
    </submittedName>
</protein>
<dbReference type="InterPro" id="IPR002902">
    <property type="entry name" value="GNK2"/>
</dbReference>
<feature type="transmembrane region" description="Helical" evidence="15">
    <location>
        <begin position="433"/>
        <end position="460"/>
    </location>
</feature>
<sequence length="827" mass="92263">MRGQQDAIVMNSFLFLLWGLVSLVTAEGELPIVADGFPKCQKVRTFVSTTFSNNVMTALGYLMLHSSAGAREAMTVVGDRDQNNVYAAFQCNVNISAEHCKRCTINALIRIRKSHCLLRGSFHTTMEGCFLRYDNHSYGPESKKSESTKLQLKEIAREAPTSHSSAHSTLKLNSEPKGRSSDTIPRASMPSRMDRTATAAAREISVFSFLDSFQSLDCPNNMAPVSTGFSNNFVSALAYLKAMSSMGRWHATSIFGKRVLENVGTSFQCRTNMFADLSEHCKDQVLKLLRKDESPLSVHISISVHGCFAQYESHSLFSFNETSFSGMETVALKEIRLMLKESTNFPAKPPSSTDDGESGSFNLSRKILQEFLVPAPLPSDVLTPTISPQRLAQSPPSPPLSSDLRASPPAPPQSPRNTAIAPAPEHSPTGGKLVILIVTVVSVSCVVVALALLLGLVCLYRHKRKANEKKIARAAAERAARLEERRKNVPKQAAEKVASPSLAQGSVRSSILVVGAREFSLKEVQAATRNFDRSMMLGAGGFGVVYRSDVTIGKELMPPFVSTHSQYKGILPGGEEVAIKRLQTENSRENPRSDFLNEAHIIQKVQHRNLIRLLGACEAKGERILVYEYMKNGSLYDYLHRDDTVLEWSDRYNIITGISKGLAYLHEESHYKIVHGDIKPQNILLNERLEAVLADFGIARLLEDGRTQRIPRLIGTPAYLPPEYRKNRELRPSVDSYSFGVVCLEIICGNRNDDLIDTALRMYEDKMWKELVDHRIEQRFSVQEVDLVLQIAFLCVQSDYRRRPPMSSVARWLPQKSISYEFLRSLR</sequence>
<evidence type="ECO:0000256" key="10">
    <source>
        <dbReference type="ARBA" id="ARBA00022989"/>
    </source>
</evidence>
<evidence type="ECO:0000259" key="17">
    <source>
        <dbReference type="PROSITE" id="PS50011"/>
    </source>
</evidence>
<keyword evidence="4" id="KW-0808">Transferase</keyword>
<dbReference type="Gene3D" id="3.30.430.20">
    <property type="entry name" value="Gnk2 domain, C-X8-C-X2-C motif"/>
    <property type="match status" value="1"/>
</dbReference>
<evidence type="ECO:0000256" key="7">
    <source>
        <dbReference type="ARBA" id="ARBA00022741"/>
    </source>
</evidence>
<accession>A0A8T2TN42</accession>
<dbReference type="InterPro" id="IPR052059">
    <property type="entry name" value="CR_Ser/Thr_kinase"/>
</dbReference>
<keyword evidence="10 15" id="KW-1133">Transmembrane helix</keyword>
<evidence type="ECO:0000313" key="20">
    <source>
        <dbReference type="Proteomes" id="UP000825935"/>
    </source>
</evidence>
<dbReference type="SUPFAM" id="SSF56112">
    <property type="entry name" value="Protein kinase-like (PK-like)"/>
    <property type="match status" value="1"/>
</dbReference>
<evidence type="ECO:0000256" key="8">
    <source>
        <dbReference type="ARBA" id="ARBA00022777"/>
    </source>
</evidence>
<feature type="region of interest" description="Disordered" evidence="14">
    <location>
        <begin position="384"/>
        <end position="425"/>
    </location>
</feature>
<feature type="compositionally biased region" description="Low complexity" evidence="14">
    <location>
        <begin position="387"/>
        <end position="407"/>
    </location>
</feature>
<evidence type="ECO:0000256" key="16">
    <source>
        <dbReference type="SAM" id="SignalP"/>
    </source>
</evidence>
<feature type="signal peptide" evidence="16">
    <location>
        <begin position="1"/>
        <end position="26"/>
    </location>
</feature>
<evidence type="ECO:0000259" key="18">
    <source>
        <dbReference type="PROSITE" id="PS51473"/>
    </source>
</evidence>
<dbReference type="InterPro" id="IPR008271">
    <property type="entry name" value="Ser/Thr_kinase_AS"/>
</dbReference>
<dbReference type="PROSITE" id="PS00108">
    <property type="entry name" value="PROTEIN_KINASE_ST"/>
    <property type="match status" value="1"/>
</dbReference>
<dbReference type="PROSITE" id="PS51473">
    <property type="entry name" value="GNK2"/>
    <property type="match status" value="1"/>
</dbReference>
<evidence type="ECO:0000256" key="14">
    <source>
        <dbReference type="SAM" id="MobiDB-lite"/>
    </source>
</evidence>
<evidence type="ECO:0000256" key="5">
    <source>
        <dbReference type="ARBA" id="ARBA00022692"/>
    </source>
</evidence>
<evidence type="ECO:0000256" key="4">
    <source>
        <dbReference type="ARBA" id="ARBA00022679"/>
    </source>
</evidence>
<dbReference type="OrthoDB" id="626167at2759"/>
<dbReference type="InterPro" id="IPR038408">
    <property type="entry name" value="GNK2_sf"/>
</dbReference>
<dbReference type="AlphaFoldDB" id="A0A8T2TN42"/>
<dbReference type="CDD" id="cd23509">
    <property type="entry name" value="Gnk2-like"/>
    <property type="match status" value="1"/>
</dbReference>
<dbReference type="GO" id="GO:0005886">
    <property type="term" value="C:plasma membrane"/>
    <property type="evidence" value="ECO:0007669"/>
    <property type="project" value="UniProtKB-SubCell"/>
</dbReference>
<reference evidence="19" key="1">
    <citation type="submission" date="2021-08" db="EMBL/GenBank/DDBJ databases">
        <title>WGS assembly of Ceratopteris richardii.</title>
        <authorList>
            <person name="Marchant D.B."/>
            <person name="Chen G."/>
            <person name="Jenkins J."/>
            <person name="Shu S."/>
            <person name="Leebens-Mack J."/>
            <person name="Grimwood J."/>
            <person name="Schmutz J."/>
            <person name="Soltis P."/>
            <person name="Soltis D."/>
            <person name="Chen Z.-H."/>
        </authorList>
    </citation>
    <scope>NUCLEOTIDE SEQUENCE</scope>
    <source>
        <strain evidence="19">Whitten #5841</strain>
        <tissue evidence="19">Leaf</tissue>
    </source>
</reference>
<dbReference type="SMART" id="SM00220">
    <property type="entry name" value="S_TKc"/>
    <property type="match status" value="1"/>
</dbReference>
<dbReference type="Proteomes" id="UP000825935">
    <property type="component" value="Chromosome 12"/>
</dbReference>
<dbReference type="InterPro" id="IPR001245">
    <property type="entry name" value="Ser-Thr/Tyr_kinase_cat_dom"/>
</dbReference>
<keyword evidence="2" id="KW-1003">Cell membrane</keyword>
<keyword evidence="3" id="KW-0723">Serine/threonine-protein kinase</keyword>
<dbReference type="PROSITE" id="PS50011">
    <property type="entry name" value="PROTEIN_KINASE_DOM"/>
    <property type="match status" value="1"/>
</dbReference>
<keyword evidence="20" id="KW-1185">Reference proteome</keyword>
<keyword evidence="6 16" id="KW-0732">Signal</keyword>
<keyword evidence="12" id="KW-0675">Receptor</keyword>
<comment type="caution">
    <text evidence="19">The sequence shown here is derived from an EMBL/GenBank/DDBJ whole genome shotgun (WGS) entry which is preliminary data.</text>
</comment>
<dbReference type="FunFam" id="1.10.510.10:FF:000240">
    <property type="entry name" value="Lectin-domain containing receptor kinase A4.3"/>
    <property type="match status" value="1"/>
</dbReference>
<dbReference type="Gene3D" id="3.30.200.20">
    <property type="entry name" value="Phosphorylase Kinase, domain 1"/>
    <property type="match status" value="2"/>
</dbReference>
<dbReference type="InterPro" id="IPR000719">
    <property type="entry name" value="Prot_kinase_dom"/>
</dbReference>
<feature type="chain" id="PRO_5035784988" evidence="16">
    <location>
        <begin position="27"/>
        <end position="827"/>
    </location>
</feature>
<dbReference type="InterPro" id="IPR011009">
    <property type="entry name" value="Kinase-like_dom_sf"/>
</dbReference>
<evidence type="ECO:0000256" key="2">
    <source>
        <dbReference type="ARBA" id="ARBA00022475"/>
    </source>
</evidence>
<evidence type="ECO:0000256" key="6">
    <source>
        <dbReference type="ARBA" id="ARBA00022729"/>
    </source>
</evidence>
<feature type="domain" description="Protein kinase" evidence="17">
    <location>
        <begin position="531"/>
        <end position="823"/>
    </location>
</feature>
<evidence type="ECO:0000256" key="15">
    <source>
        <dbReference type="SAM" id="Phobius"/>
    </source>
</evidence>
<keyword evidence="11 15" id="KW-0472">Membrane</keyword>
<evidence type="ECO:0000256" key="9">
    <source>
        <dbReference type="ARBA" id="ARBA00022840"/>
    </source>
</evidence>
<evidence type="ECO:0000256" key="13">
    <source>
        <dbReference type="ARBA" id="ARBA00023180"/>
    </source>
</evidence>